<protein>
    <submittedName>
        <fullName evidence="1">Uncharacterized protein</fullName>
    </submittedName>
</protein>
<gene>
    <name evidence="1" type="ORF">DWB61_01010</name>
</gene>
<comment type="caution">
    <text evidence="1">The sequence shown here is derived from an EMBL/GenBank/DDBJ whole genome shotgun (WGS) entry which is preliminary data.</text>
</comment>
<name>A0A425Y850_9BACT</name>
<reference evidence="1 2" key="1">
    <citation type="submission" date="2018-07" db="EMBL/GenBank/DDBJ databases">
        <title>Draft genome sequence of Ancylomarina sp. M1P.</title>
        <authorList>
            <person name="Yadav S."/>
            <person name="Villanueva L."/>
            <person name="Damste J.S.S."/>
        </authorList>
    </citation>
    <scope>NUCLEOTIDE SEQUENCE [LARGE SCALE GENOMIC DNA]</scope>
    <source>
        <strain evidence="1 2">M1P</strain>
    </source>
</reference>
<organism evidence="1 2">
    <name type="scientific">Ancylomarina euxinus</name>
    <dbReference type="NCBI Taxonomy" id="2283627"/>
    <lineage>
        <taxon>Bacteria</taxon>
        <taxon>Pseudomonadati</taxon>
        <taxon>Bacteroidota</taxon>
        <taxon>Bacteroidia</taxon>
        <taxon>Marinilabiliales</taxon>
        <taxon>Marinifilaceae</taxon>
        <taxon>Ancylomarina</taxon>
    </lineage>
</organism>
<dbReference type="Proteomes" id="UP000285794">
    <property type="component" value="Unassembled WGS sequence"/>
</dbReference>
<sequence length="95" mass="10759">MPQDEEIELASAQFDNLLNREQKEAFNYLLKHTVFCPNCRNICPQGVVDHITVLTDADEVLMKGKCAKCGSGVTRLMLIEEDACFADRVKEIRNN</sequence>
<evidence type="ECO:0000313" key="2">
    <source>
        <dbReference type="Proteomes" id="UP000285794"/>
    </source>
</evidence>
<dbReference type="EMBL" id="QQWG01000001">
    <property type="protein sequence ID" value="RRG24628.1"/>
    <property type="molecule type" value="Genomic_DNA"/>
</dbReference>
<dbReference type="AlphaFoldDB" id="A0A425Y850"/>
<evidence type="ECO:0000313" key="1">
    <source>
        <dbReference type="EMBL" id="RRG24628.1"/>
    </source>
</evidence>
<keyword evidence="2" id="KW-1185">Reference proteome</keyword>
<dbReference type="OrthoDB" id="1121084at2"/>
<dbReference type="RefSeq" id="WP_125029016.1">
    <property type="nucleotide sequence ID" value="NZ_JAPXVP010000001.1"/>
</dbReference>
<accession>A0A425Y850</accession>
<proteinExistence type="predicted"/>